<name>A0A5C4UKU9_9ACTN</name>
<keyword evidence="3" id="KW-1185">Reference proteome</keyword>
<evidence type="ECO:0000256" key="1">
    <source>
        <dbReference type="SAM" id="MobiDB-lite"/>
    </source>
</evidence>
<dbReference type="AlphaFoldDB" id="A0A5C4UKU9"/>
<evidence type="ECO:0000313" key="3">
    <source>
        <dbReference type="Proteomes" id="UP000311713"/>
    </source>
</evidence>
<feature type="compositionally biased region" description="Pro residues" evidence="1">
    <location>
        <begin position="131"/>
        <end position="148"/>
    </location>
</feature>
<sequence>MMPARFGFAADPRAIEDLRHLPTTIRDLALLQLQGLVHGEQRGTPLGTRAGVDLSGYRRLHVDPDAEWRIVFRERAAPPRSRLGFRREIFVIAIGAREAHEVYNTAARRLGRLPDHTPTPQHLSVLNTVPRTPPPATALTNPPPGHRR</sequence>
<gene>
    <name evidence="2" type="ORF">FH715_27680</name>
</gene>
<dbReference type="OrthoDB" id="4305287at2"/>
<evidence type="ECO:0008006" key="4">
    <source>
        <dbReference type="Google" id="ProtNLM"/>
    </source>
</evidence>
<reference evidence="2 3" key="1">
    <citation type="submission" date="2019-06" db="EMBL/GenBank/DDBJ databases">
        <title>Draft genome of Streptomyces sedi sp. JCM16909.</title>
        <authorList>
            <person name="Klykleung N."/>
            <person name="Tanasupawat S."/>
            <person name="Kudo T."/>
            <person name="Yuki M."/>
            <person name="Ohkuma M."/>
        </authorList>
    </citation>
    <scope>NUCLEOTIDE SEQUENCE [LARGE SCALE GENOMIC DNA]</scope>
    <source>
        <strain evidence="2 3">JCM 16909</strain>
    </source>
</reference>
<organism evidence="2 3">
    <name type="scientific">Streptomyces sedi</name>
    <dbReference type="NCBI Taxonomy" id="555059"/>
    <lineage>
        <taxon>Bacteria</taxon>
        <taxon>Bacillati</taxon>
        <taxon>Actinomycetota</taxon>
        <taxon>Actinomycetes</taxon>
        <taxon>Kitasatosporales</taxon>
        <taxon>Streptomycetaceae</taxon>
        <taxon>Streptomyces</taxon>
    </lineage>
</organism>
<evidence type="ECO:0000313" key="2">
    <source>
        <dbReference type="EMBL" id="TNM23679.1"/>
    </source>
</evidence>
<comment type="caution">
    <text evidence="2">The sequence shown here is derived from an EMBL/GenBank/DDBJ whole genome shotgun (WGS) entry which is preliminary data.</text>
</comment>
<feature type="region of interest" description="Disordered" evidence="1">
    <location>
        <begin position="112"/>
        <end position="148"/>
    </location>
</feature>
<dbReference type="EMBL" id="VDGT01000037">
    <property type="protein sequence ID" value="TNM23679.1"/>
    <property type="molecule type" value="Genomic_DNA"/>
</dbReference>
<dbReference type="Proteomes" id="UP000311713">
    <property type="component" value="Unassembled WGS sequence"/>
</dbReference>
<proteinExistence type="predicted"/>
<accession>A0A5C4UKU9</accession>
<protein>
    <recommendedName>
        <fullName evidence="4">Type II toxin-antitoxin system RelE/ParE family toxin</fullName>
    </recommendedName>
</protein>